<dbReference type="AlphaFoldDB" id="A0A5B7IYA6"/>
<dbReference type="Proteomes" id="UP000324222">
    <property type="component" value="Unassembled WGS sequence"/>
</dbReference>
<organism evidence="1 2">
    <name type="scientific">Portunus trituberculatus</name>
    <name type="common">Swimming crab</name>
    <name type="synonym">Neptunus trituberculatus</name>
    <dbReference type="NCBI Taxonomy" id="210409"/>
    <lineage>
        <taxon>Eukaryota</taxon>
        <taxon>Metazoa</taxon>
        <taxon>Ecdysozoa</taxon>
        <taxon>Arthropoda</taxon>
        <taxon>Crustacea</taxon>
        <taxon>Multicrustacea</taxon>
        <taxon>Malacostraca</taxon>
        <taxon>Eumalacostraca</taxon>
        <taxon>Eucarida</taxon>
        <taxon>Decapoda</taxon>
        <taxon>Pleocyemata</taxon>
        <taxon>Brachyura</taxon>
        <taxon>Eubrachyura</taxon>
        <taxon>Portunoidea</taxon>
        <taxon>Portunidae</taxon>
        <taxon>Portuninae</taxon>
        <taxon>Portunus</taxon>
    </lineage>
</organism>
<dbReference type="EMBL" id="VSRR010074722">
    <property type="protein sequence ID" value="MPC87505.1"/>
    <property type="molecule type" value="Genomic_DNA"/>
</dbReference>
<gene>
    <name evidence="1" type="ORF">E2C01_082367</name>
</gene>
<name>A0A5B7IYA6_PORTR</name>
<accession>A0A5B7IYA6</accession>
<sequence length="78" mass="8757">METRHGTEGVTYHESQYEQLIQVVSSDSFQYAAQVASETDTGAELKGLEAAKTETHVSNEGESWNASVKWIEVKYMKE</sequence>
<reference evidence="1 2" key="1">
    <citation type="submission" date="2019-05" db="EMBL/GenBank/DDBJ databases">
        <title>Another draft genome of Portunus trituberculatus and its Hox gene families provides insights of decapod evolution.</title>
        <authorList>
            <person name="Jeong J.-H."/>
            <person name="Song I."/>
            <person name="Kim S."/>
            <person name="Choi T."/>
            <person name="Kim D."/>
            <person name="Ryu S."/>
            <person name="Kim W."/>
        </authorList>
    </citation>
    <scope>NUCLEOTIDE SEQUENCE [LARGE SCALE GENOMIC DNA]</scope>
    <source>
        <tissue evidence="1">Muscle</tissue>
    </source>
</reference>
<evidence type="ECO:0000313" key="2">
    <source>
        <dbReference type="Proteomes" id="UP000324222"/>
    </source>
</evidence>
<protein>
    <submittedName>
        <fullName evidence="1">Uncharacterized protein</fullName>
    </submittedName>
</protein>
<proteinExistence type="predicted"/>
<comment type="caution">
    <text evidence="1">The sequence shown here is derived from an EMBL/GenBank/DDBJ whole genome shotgun (WGS) entry which is preliminary data.</text>
</comment>
<evidence type="ECO:0000313" key="1">
    <source>
        <dbReference type="EMBL" id="MPC87505.1"/>
    </source>
</evidence>
<keyword evidence="2" id="KW-1185">Reference proteome</keyword>